<sequence>MKGAGYLWLLPNGGKSFRISLDCCHPPTPANKYCLIHVPPVSLCARGKGRPQIADRQLTHQRAVRLSPGGSLEAPAEELRPCSRVESMPHCGVDQNPKTQKVKGRTQPSNPEFLEAQKKFDEAIADSTAAMANFLDSEVSYDRISLSTTICNLSLLFNYLPFTIEHDLSHFPGSSIIPMEERWLEGN</sequence>
<evidence type="ECO:0000313" key="2">
    <source>
        <dbReference type="EMBL" id="VDP91478.1"/>
    </source>
</evidence>
<dbReference type="AlphaFoldDB" id="A0A183B4S0"/>
<dbReference type="Proteomes" id="UP000272942">
    <property type="component" value="Unassembled WGS sequence"/>
</dbReference>
<evidence type="ECO:0000256" key="1">
    <source>
        <dbReference type="SAM" id="MobiDB-lite"/>
    </source>
</evidence>
<organism evidence="4">
    <name type="scientific">Echinostoma caproni</name>
    <dbReference type="NCBI Taxonomy" id="27848"/>
    <lineage>
        <taxon>Eukaryota</taxon>
        <taxon>Metazoa</taxon>
        <taxon>Spiralia</taxon>
        <taxon>Lophotrochozoa</taxon>
        <taxon>Platyhelminthes</taxon>
        <taxon>Trematoda</taxon>
        <taxon>Digenea</taxon>
        <taxon>Plagiorchiida</taxon>
        <taxon>Echinostomata</taxon>
        <taxon>Echinostomatoidea</taxon>
        <taxon>Echinostomatidae</taxon>
        <taxon>Echinostoma</taxon>
    </lineage>
</organism>
<evidence type="ECO:0000313" key="3">
    <source>
        <dbReference type="Proteomes" id="UP000272942"/>
    </source>
</evidence>
<reference evidence="2 3" key="2">
    <citation type="submission" date="2018-11" db="EMBL/GenBank/DDBJ databases">
        <authorList>
            <consortium name="Pathogen Informatics"/>
        </authorList>
    </citation>
    <scope>NUCLEOTIDE SEQUENCE [LARGE SCALE GENOMIC DNA]</scope>
    <source>
        <strain evidence="2 3">Egypt</strain>
    </source>
</reference>
<gene>
    <name evidence="2" type="ORF">ECPE_LOCUS14206</name>
</gene>
<feature type="region of interest" description="Disordered" evidence="1">
    <location>
        <begin position="88"/>
        <end position="109"/>
    </location>
</feature>
<proteinExistence type="predicted"/>
<name>A0A183B4S0_9TREM</name>
<protein>
    <submittedName>
        <fullName evidence="4">TORC_N domain-containing protein</fullName>
    </submittedName>
</protein>
<dbReference type="EMBL" id="UZAN01056960">
    <property type="protein sequence ID" value="VDP91478.1"/>
    <property type="molecule type" value="Genomic_DNA"/>
</dbReference>
<accession>A0A183B4S0</accession>
<reference evidence="4" key="1">
    <citation type="submission" date="2016-06" db="UniProtKB">
        <authorList>
            <consortium name="WormBaseParasite"/>
        </authorList>
    </citation>
    <scope>IDENTIFICATION</scope>
</reference>
<dbReference type="WBParaSite" id="ECPE_0001424501-mRNA-1">
    <property type="protein sequence ID" value="ECPE_0001424501-mRNA-1"/>
    <property type="gene ID" value="ECPE_0001424501"/>
</dbReference>
<evidence type="ECO:0000313" key="4">
    <source>
        <dbReference type="WBParaSite" id="ECPE_0001424501-mRNA-1"/>
    </source>
</evidence>
<keyword evidence="3" id="KW-1185">Reference proteome</keyword>